<sequence length="1383" mass="159088">MDSCMGYRGVALVSKTKIGVQALKQGKSNFMDAVSFVMGEKTSSLRVKRLSDLIHGASIGQPVSRSASVTAVFELEDGKEKRFTRSVQGSSSDHRINKEAVSSQVYLAELERLGINAKAKNFLVFQGAVESIAMKNPKERTALFEEISGSGALKDEYERLRSEMLKAEEETQFTYQKKKGIAAERKEAKLEKEEAEKYQRLKEDLSDKQVEMQLFRLYHNERDIERLEHDLEKKQHDVKKVEKKREKAEEQLKEKKKECGKLSRDLAKVEQDIREMEVEINKKRPTFIKSKERVSHIQKKLESARKSLTQAKKADAAHEQDIRELEDELAEVDAKKREYEDMVAGESQSKGRDVHLEDVQVQEYHRLKEEAAKRSAMYLQQLDSVNREQKADQDRLDNEGRKKSEMENRLRQKGHEKDEAQKRIEKLAEHIKTSESALEDQKRMREDLQSDVGSSKERVQELQKELESVLEQLGDARVDKHEDSRRKKKQEIVENFKRLYPGVFDRMINMCQPIHKRYNVAITKVLGKYMEAIVVDTEKTARQCIQYLKEQMLEPETFLPLDYIQAKPLKERLRNIKDPKNVKLLFDVLHYSPMDIKRAVLFATNNALVCETPEDAMKAVALDGTFYQKSGIISGGSLDLARKAKRWDEKHMSQLKALKEKLTEELRDSMKKSRKESELNTVDSQIRGLETRLKYSKTDRENTTKQIAQLELELDTLRNKSENFGPSIAEIERTMRARDQQIQEIKENMNNVEDIVFAKFCSQIGVDNIREYEERELRTQQERMKKRMEFENQRNRILNQLEFEKTRDTRNNVLRWERAVQDDEDALETAKQAEQKQMADIERDMRELDSLKSERLAKKTEVDAMEDQIGKARREMGGIAKDIQAAQKQVTALESKIEQRRADRHSILKQCKMEDIGIPMQRGNMEDIAQESSGIDTTNETSSMENSSLSTQQMYDRESRIVIDYGQLPDNLKELDENDEVKKMGNKLERAINDLQHTIQRIQAPNMRAMQKLDLAREKLQETNEEFEAARRAARKAKMSFERVKKDRHDKFMDCFEHVANEIDNIYKECANLQKLRLQFETKNKLVFVSMTSSQAAIVVNFEAYRFLCLAKNQSAQAFLGPENPEEPYLDGINYNCVAPGKRFQPMSNLSGGEKTVAALALLFAIHSFQPSPFFVLDEIDAALDNTNIGKVASYIRDKTSTLQTIVISLKEEFYSHADALIGICPDFESISLGSQDFINPFADIDECHSPQIISTIGTLTSVTRATCPFTDFDVSFLLCYFNTIILFRSSSMNVQQSDVTDEDFELPTNIVVNDDSEYNSEIESESDKNEDMIDCSPMGSPLPVTNNTPTLSDVIPLPEAGECLISKVLTLDLTQYPSHLAS</sequence>
<keyword evidence="2" id="KW-0132">Cell division</keyword>
<dbReference type="GO" id="GO:0003677">
    <property type="term" value="F:DNA binding"/>
    <property type="evidence" value="ECO:0007669"/>
    <property type="project" value="TreeGrafter"/>
</dbReference>
<protein>
    <recommendedName>
        <fullName evidence="7">Structural maintenance of chromosomes protein</fullName>
    </recommendedName>
</protein>
<dbReference type="PANTHER" id="PTHR18937:SF12">
    <property type="entry name" value="STRUCTURAL MAINTENANCE OF CHROMOSOMES PROTEIN"/>
    <property type="match status" value="1"/>
</dbReference>
<evidence type="ECO:0000256" key="5">
    <source>
        <dbReference type="ARBA" id="ARBA00023242"/>
    </source>
</evidence>
<dbReference type="GO" id="GO:0051301">
    <property type="term" value="P:cell division"/>
    <property type="evidence" value="ECO:0007669"/>
    <property type="project" value="UniProtKB-KW"/>
</dbReference>
<feature type="coiled-coil region" evidence="8">
    <location>
        <begin position="978"/>
        <end position="1040"/>
    </location>
</feature>
<evidence type="ECO:0000256" key="8">
    <source>
        <dbReference type="SAM" id="Coils"/>
    </source>
</evidence>
<dbReference type="Gene3D" id="1.20.1060.20">
    <property type="match status" value="1"/>
</dbReference>
<evidence type="ECO:0000259" key="10">
    <source>
        <dbReference type="SMART" id="SM00968"/>
    </source>
</evidence>
<dbReference type="InterPro" id="IPR010935">
    <property type="entry name" value="SMC_hinge"/>
</dbReference>
<organism evidence="11">
    <name type="scientific">Timema genevievae</name>
    <name type="common">Walking stick</name>
    <dbReference type="NCBI Taxonomy" id="629358"/>
    <lineage>
        <taxon>Eukaryota</taxon>
        <taxon>Metazoa</taxon>
        <taxon>Ecdysozoa</taxon>
        <taxon>Arthropoda</taxon>
        <taxon>Hexapoda</taxon>
        <taxon>Insecta</taxon>
        <taxon>Pterygota</taxon>
        <taxon>Neoptera</taxon>
        <taxon>Polyneoptera</taxon>
        <taxon>Phasmatodea</taxon>
        <taxon>Timematodea</taxon>
        <taxon>Timematoidea</taxon>
        <taxon>Timematidae</taxon>
        <taxon>Timema</taxon>
    </lineage>
</organism>
<evidence type="ECO:0000256" key="6">
    <source>
        <dbReference type="ARBA" id="ARBA00023306"/>
    </source>
</evidence>
<dbReference type="SMART" id="SM00968">
    <property type="entry name" value="SMC_hinge"/>
    <property type="match status" value="1"/>
</dbReference>
<dbReference type="InterPro" id="IPR036277">
    <property type="entry name" value="SMC_hinge_sf"/>
</dbReference>
<dbReference type="InterPro" id="IPR024704">
    <property type="entry name" value="SMC"/>
</dbReference>
<evidence type="ECO:0000256" key="2">
    <source>
        <dbReference type="ARBA" id="ARBA00022618"/>
    </source>
</evidence>
<evidence type="ECO:0000256" key="4">
    <source>
        <dbReference type="ARBA" id="ARBA00023054"/>
    </source>
</evidence>
<feature type="coiled-coil region" evidence="8">
    <location>
        <begin position="700"/>
        <end position="794"/>
    </location>
</feature>
<dbReference type="SUPFAM" id="SSF52540">
    <property type="entry name" value="P-loop containing nucleoside triphosphate hydrolases"/>
    <property type="match status" value="1"/>
</dbReference>
<evidence type="ECO:0000256" key="1">
    <source>
        <dbReference type="ARBA" id="ARBA00004123"/>
    </source>
</evidence>
<dbReference type="GO" id="GO:0005524">
    <property type="term" value="F:ATP binding"/>
    <property type="evidence" value="ECO:0007669"/>
    <property type="project" value="InterPro"/>
</dbReference>
<feature type="region of interest" description="Disordered" evidence="9">
    <location>
        <begin position="382"/>
        <end position="459"/>
    </location>
</feature>
<feature type="domain" description="SMC hinge" evidence="10">
    <location>
        <begin position="501"/>
        <end position="620"/>
    </location>
</feature>
<dbReference type="SUPFAM" id="SSF75553">
    <property type="entry name" value="Smc hinge domain"/>
    <property type="match status" value="1"/>
</dbReference>
<accession>A0A7R9JWR7</accession>
<evidence type="ECO:0000313" key="11">
    <source>
        <dbReference type="EMBL" id="CAD7591917.1"/>
    </source>
</evidence>
<keyword evidence="5 7" id="KW-0539">Nucleus</keyword>
<dbReference type="InterPro" id="IPR027417">
    <property type="entry name" value="P-loop_NTPase"/>
</dbReference>
<keyword evidence="4 8" id="KW-0175">Coiled coil</keyword>
<reference evidence="11" key="1">
    <citation type="submission" date="2020-11" db="EMBL/GenBank/DDBJ databases">
        <authorList>
            <person name="Tran Van P."/>
        </authorList>
    </citation>
    <scope>NUCLEOTIDE SEQUENCE</scope>
</reference>
<name>A0A7R9JWR7_TIMGE</name>
<gene>
    <name evidence="11" type="ORF">TGEB3V08_LOCUS4741</name>
</gene>
<dbReference type="Pfam" id="PF02463">
    <property type="entry name" value="SMC_N"/>
    <property type="match status" value="1"/>
</dbReference>
<dbReference type="Pfam" id="PF06470">
    <property type="entry name" value="SMC_hinge"/>
    <property type="match status" value="1"/>
</dbReference>
<evidence type="ECO:0000256" key="7">
    <source>
        <dbReference type="PIRNR" id="PIRNR005719"/>
    </source>
</evidence>
<dbReference type="FunFam" id="1.20.1060.20:FF:000001">
    <property type="entry name" value="Structural maintenance of chromosomes 1A"/>
    <property type="match status" value="1"/>
</dbReference>
<keyword evidence="3" id="KW-0498">Mitosis</keyword>
<dbReference type="GO" id="GO:0005634">
    <property type="term" value="C:nucleus"/>
    <property type="evidence" value="ECO:0007669"/>
    <property type="project" value="UniProtKB-SubCell"/>
</dbReference>
<comment type="subcellular location">
    <subcellularLocation>
        <location evidence="1 7">Nucleus</location>
    </subcellularLocation>
</comment>
<evidence type="ECO:0000256" key="3">
    <source>
        <dbReference type="ARBA" id="ARBA00022776"/>
    </source>
</evidence>
<dbReference type="Gene3D" id="3.40.50.300">
    <property type="entry name" value="P-loop containing nucleotide triphosphate hydrolases"/>
    <property type="match status" value="2"/>
</dbReference>
<feature type="compositionally biased region" description="Basic and acidic residues" evidence="9">
    <location>
        <begin position="385"/>
        <end position="459"/>
    </location>
</feature>
<feature type="coiled-coil region" evidence="8">
    <location>
        <begin position="824"/>
        <end position="903"/>
    </location>
</feature>
<dbReference type="InterPro" id="IPR003395">
    <property type="entry name" value="RecF/RecN/SMC_N"/>
</dbReference>
<dbReference type="Gene3D" id="3.30.70.1620">
    <property type="match status" value="1"/>
</dbReference>
<dbReference type="PANTHER" id="PTHR18937">
    <property type="entry name" value="STRUCTURAL MAINTENANCE OF CHROMOSOMES SMC FAMILY MEMBER"/>
    <property type="match status" value="1"/>
</dbReference>
<proteinExistence type="inferred from homology"/>
<keyword evidence="6" id="KW-0131">Cell cycle</keyword>
<comment type="similarity">
    <text evidence="7">Belongs to the SMC family.</text>
</comment>
<dbReference type="GO" id="GO:0016887">
    <property type="term" value="F:ATP hydrolysis activity"/>
    <property type="evidence" value="ECO:0007669"/>
    <property type="project" value="InterPro"/>
</dbReference>
<evidence type="ECO:0000256" key="9">
    <source>
        <dbReference type="SAM" id="MobiDB-lite"/>
    </source>
</evidence>
<dbReference type="GO" id="GO:0007062">
    <property type="term" value="P:sister chromatid cohesion"/>
    <property type="evidence" value="ECO:0007669"/>
    <property type="project" value="TreeGrafter"/>
</dbReference>
<dbReference type="EMBL" id="OE840671">
    <property type="protein sequence ID" value="CAD7591917.1"/>
    <property type="molecule type" value="Genomic_DNA"/>
</dbReference>
<dbReference type="PIRSF" id="PIRSF005719">
    <property type="entry name" value="SMC"/>
    <property type="match status" value="1"/>
</dbReference>
<dbReference type="GO" id="GO:0008278">
    <property type="term" value="C:cohesin complex"/>
    <property type="evidence" value="ECO:0007669"/>
    <property type="project" value="TreeGrafter"/>
</dbReference>
<feature type="coiled-coil region" evidence="8">
    <location>
        <begin position="150"/>
        <end position="342"/>
    </location>
</feature>